<proteinExistence type="predicted"/>
<sequence>MSAPVPQVMEAETLSDVEVTAPSQLKMDDPQHGALYAYSTLGDGAMPVSGDSMYSKLCCVTASIGDLAGQVMIGEETKFCCIESQAFCGFGGNGGCPQANCGCQMFKPELACQGAGKILCCKLGFQLPDKPWVVCCQKRILEG</sequence>
<protein>
    <submittedName>
        <fullName evidence="1">Uncharacterized protein</fullName>
    </submittedName>
</protein>
<dbReference type="AlphaFoldDB" id="A0AA36ISQ4"/>
<name>A0AA36ISQ4_9DINO</name>
<reference evidence="1" key="1">
    <citation type="submission" date="2023-08" db="EMBL/GenBank/DDBJ databases">
        <authorList>
            <person name="Chen Y."/>
            <person name="Shah S."/>
            <person name="Dougan E. K."/>
            <person name="Thang M."/>
            <person name="Chan C."/>
        </authorList>
    </citation>
    <scope>NUCLEOTIDE SEQUENCE</scope>
</reference>
<dbReference type="EMBL" id="CAUJNA010002413">
    <property type="protein sequence ID" value="CAJ1392792.1"/>
    <property type="molecule type" value="Genomic_DNA"/>
</dbReference>
<gene>
    <name evidence="1" type="ORF">EVOR1521_LOCUS17804</name>
</gene>
<keyword evidence="2" id="KW-1185">Reference proteome</keyword>
<comment type="caution">
    <text evidence="1">The sequence shown here is derived from an EMBL/GenBank/DDBJ whole genome shotgun (WGS) entry which is preliminary data.</text>
</comment>
<evidence type="ECO:0000313" key="2">
    <source>
        <dbReference type="Proteomes" id="UP001178507"/>
    </source>
</evidence>
<accession>A0AA36ISQ4</accession>
<evidence type="ECO:0000313" key="1">
    <source>
        <dbReference type="EMBL" id="CAJ1392792.1"/>
    </source>
</evidence>
<organism evidence="1 2">
    <name type="scientific">Effrenium voratum</name>
    <dbReference type="NCBI Taxonomy" id="2562239"/>
    <lineage>
        <taxon>Eukaryota</taxon>
        <taxon>Sar</taxon>
        <taxon>Alveolata</taxon>
        <taxon>Dinophyceae</taxon>
        <taxon>Suessiales</taxon>
        <taxon>Symbiodiniaceae</taxon>
        <taxon>Effrenium</taxon>
    </lineage>
</organism>
<dbReference type="Proteomes" id="UP001178507">
    <property type="component" value="Unassembled WGS sequence"/>
</dbReference>